<evidence type="ECO:0000256" key="1">
    <source>
        <dbReference type="ARBA" id="ARBA00004141"/>
    </source>
</evidence>
<keyword evidence="9" id="KW-0732">Signal</keyword>
<feature type="domain" description="Sodium/calcium exchanger membrane region" evidence="10">
    <location>
        <begin position="864"/>
        <end position="1014"/>
    </location>
</feature>
<reference evidence="12" key="1">
    <citation type="submission" date="2017-01" db="EMBL/GenBank/DDBJ databases">
        <authorList>
            <person name="Wang Y."/>
            <person name="White M."/>
            <person name="Kvist S."/>
            <person name="Moncalvo J.-M."/>
        </authorList>
    </citation>
    <scope>NUCLEOTIDE SEQUENCE [LARGE SCALE GENOMIC DNA]</scope>
    <source>
        <strain evidence="12">ID-206-W2</strain>
    </source>
</reference>
<keyword evidence="3" id="KW-0813">Transport</keyword>
<protein>
    <submittedName>
        <fullName evidence="11">Putative cation exchanger</fullName>
    </submittedName>
</protein>
<feature type="transmembrane region" description="Helical" evidence="8">
    <location>
        <begin position="969"/>
        <end position="988"/>
    </location>
</feature>
<feature type="compositionally biased region" description="Low complexity" evidence="7">
    <location>
        <begin position="743"/>
        <end position="753"/>
    </location>
</feature>
<dbReference type="PANTHER" id="PTHR12266">
    <property type="entry name" value="NA+/CA2+ K+ INDEPENDENT EXCHANGER"/>
    <property type="match status" value="1"/>
</dbReference>
<name>A0A1R1YPF9_9FUNG</name>
<evidence type="ECO:0000256" key="2">
    <source>
        <dbReference type="ARBA" id="ARBA00008170"/>
    </source>
</evidence>
<dbReference type="Gene3D" id="1.20.1420.30">
    <property type="entry name" value="NCX, central ion-binding region"/>
    <property type="match status" value="2"/>
</dbReference>
<feature type="transmembrane region" description="Helical" evidence="8">
    <location>
        <begin position="239"/>
        <end position="262"/>
    </location>
</feature>
<feature type="transmembrane region" description="Helical" evidence="8">
    <location>
        <begin position="926"/>
        <end position="949"/>
    </location>
</feature>
<feature type="transmembrane region" description="Helical" evidence="8">
    <location>
        <begin position="112"/>
        <end position="134"/>
    </location>
</feature>
<feature type="transmembrane region" description="Helical" evidence="8">
    <location>
        <begin position="994"/>
        <end position="1016"/>
    </location>
</feature>
<dbReference type="PANTHER" id="PTHR12266:SF0">
    <property type="entry name" value="MITOCHONDRIAL SODIUM_CALCIUM EXCHANGER PROTEIN"/>
    <property type="match status" value="1"/>
</dbReference>
<evidence type="ECO:0000313" key="12">
    <source>
        <dbReference type="Proteomes" id="UP000187429"/>
    </source>
</evidence>
<feature type="transmembrane region" description="Helical" evidence="8">
    <location>
        <begin position="888"/>
        <end position="906"/>
    </location>
</feature>
<comment type="caution">
    <text evidence="11">The sequence shown here is derived from an EMBL/GenBank/DDBJ whole genome shotgun (WGS) entry which is preliminary data.</text>
</comment>
<feature type="transmembrane region" description="Helical" evidence="8">
    <location>
        <begin position="568"/>
        <end position="592"/>
    </location>
</feature>
<dbReference type="GO" id="GO:0006874">
    <property type="term" value="P:intracellular calcium ion homeostasis"/>
    <property type="evidence" value="ECO:0007669"/>
    <property type="project" value="TreeGrafter"/>
</dbReference>
<keyword evidence="4 8" id="KW-0812">Transmembrane</keyword>
<comment type="subcellular location">
    <subcellularLocation>
        <location evidence="1">Membrane</location>
        <topology evidence="1">Multi-pass membrane protein</topology>
    </subcellularLocation>
</comment>
<evidence type="ECO:0000259" key="10">
    <source>
        <dbReference type="Pfam" id="PF01699"/>
    </source>
</evidence>
<gene>
    <name evidence="11" type="ORF">AYI69_g1723</name>
</gene>
<dbReference type="InterPro" id="IPR051359">
    <property type="entry name" value="CaCA_antiporter"/>
</dbReference>
<feature type="compositionally biased region" description="Polar residues" evidence="7">
    <location>
        <begin position="690"/>
        <end position="706"/>
    </location>
</feature>
<feature type="transmembrane region" description="Helical" evidence="8">
    <location>
        <begin position="854"/>
        <end position="876"/>
    </location>
</feature>
<dbReference type="AlphaFoldDB" id="A0A1R1YPF9"/>
<dbReference type="EMBL" id="LSSM01000481">
    <property type="protein sequence ID" value="OMJ28788.1"/>
    <property type="molecule type" value="Genomic_DNA"/>
</dbReference>
<evidence type="ECO:0000256" key="8">
    <source>
        <dbReference type="SAM" id="Phobius"/>
    </source>
</evidence>
<feature type="transmembrane region" description="Helical" evidence="8">
    <location>
        <begin position="214"/>
        <end position="233"/>
    </location>
</feature>
<evidence type="ECO:0000256" key="6">
    <source>
        <dbReference type="ARBA" id="ARBA00023136"/>
    </source>
</evidence>
<feature type="compositionally biased region" description="Low complexity" evidence="7">
    <location>
        <begin position="653"/>
        <end position="670"/>
    </location>
</feature>
<feature type="transmembrane region" description="Helical" evidence="8">
    <location>
        <begin position="180"/>
        <end position="202"/>
    </location>
</feature>
<feature type="domain" description="Sodium/calcium exchanger membrane region" evidence="10">
    <location>
        <begin position="117"/>
        <end position="257"/>
    </location>
</feature>
<sequence length="1019" mass="110551">MLFYKFFIIIPISLLSSTLSTSLFPPSQNFFSFPSQPLLPRFSNSSPKTSYTPAQYFRRSDKDNQLQCSGVSKTTQNKCIYVKQYCQDEGQAIFNYPVFIYCGNESLTHFKIFISVLFLISLFLWIGVTASDYFSPNLQTVAQLFSIPDSIAGVTLLALGNGAPDIFTTYSAIASDSASLALGELIGAALFVICIVSGLMIIICKSFLVPKSLVYREMSFLAFASLILSIINFKEHITFAIAIPMLSLYIIYVLFIVVSFFIGKKNALKLSALQNSNLSPNLPTNSQQQSSSLSDASISSDNNLKSSLVSYHLKKYPRSLLAAVEFKEFFDHLPNINPTIPSSNSLPHIPTHTPQNIELSNISPSLQSPPDNLSLNHPLSNSSQNLNLNNPIPPNLDIPKLSHLSSSPLNTNSKNLPLANISSPTNQSPTNISNSNVAIPQNSVSIVTSPDLISGHSTNTNTNSSQKIVAPPNLPNTEPNDHQPSKIISSKSHKSNIIIPTIYVSPPSIIESSEFDNPNFNYSLSQPNLTLSNSSIQPSESTAPQNTTWLFLATVIPTLKKWDKTSNFFTKIIIAYLALPVLLLSISIPVVLNLPYFHNSDLGLDDVWDVLSVVSQSIAQQTPGNASFDSNAHIASENDFELETHKFRPEFNSSSSVCSKSSSDSISSSDSLDSIEAVSKSLLKSKKSRGPTTSSEPPNNLSLHSKSQKKFSSTIPLSLNNRQSNSLIVNTNQLVNSSYLKSPSSTSHLSTASINNTSSPASNTRSSTCSFSSKVPPNITNIFNLIKCIACPVFISIALVATADVSFRAIFYGIGAGAFAAIVHVLKSNFEKKNPNNFLRSENTSSLHILVSKMMPILDILPTFAGLVSGLFWIYLISNEIVAIMQSLGAVFGISDGLLGLTVLALGNSVGDLATNLTVARLGYPIMGISACFGGPLLNILMGIGLSSVIKLTSFGSTQSIHVSPTKPVLISSLALFFTVVFLIGITILQRFRFTLITGYSLISIYVIVFVTNFVLEYK</sequence>
<feature type="region of interest" description="Disordered" evidence="7">
    <location>
        <begin position="341"/>
        <end position="394"/>
    </location>
</feature>
<dbReference type="GO" id="GO:0008324">
    <property type="term" value="F:monoatomic cation transmembrane transporter activity"/>
    <property type="evidence" value="ECO:0007669"/>
    <property type="project" value="TreeGrafter"/>
</dbReference>
<evidence type="ECO:0000256" key="4">
    <source>
        <dbReference type="ARBA" id="ARBA00022692"/>
    </source>
</evidence>
<proteinExistence type="inferred from homology"/>
<dbReference type="InterPro" id="IPR044880">
    <property type="entry name" value="NCX_ion-bd_dom_sf"/>
</dbReference>
<feature type="region of interest" description="Disordered" evidence="7">
    <location>
        <begin position="415"/>
        <end position="436"/>
    </location>
</feature>
<keyword evidence="6 8" id="KW-0472">Membrane</keyword>
<feature type="chain" id="PRO_5010283476" evidence="9">
    <location>
        <begin position="21"/>
        <end position="1019"/>
    </location>
</feature>
<keyword evidence="5 8" id="KW-1133">Transmembrane helix</keyword>
<feature type="transmembrane region" description="Helical" evidence="8">
    <location>
        <begin position="141"/>
        <end position="160"/>
    </location>
</feature>
<dbReference type="Pfam" id="PF01699">
    <property type="entry name" value="Na_Ca_ex"/>
    <property type="match status" value="2"/>
</dbReference>
<feature type="region of interest" description="Disordered" evidence="7">
    <location>
        <begin position="651"/>
        <end position="670"/>
    </location>
</feature>
<feature type="region of interest" description="Disordered" evidence="7">
    <location>
        <begin position="683"/>
        <end position="706"/>
    </location>
</feature>
<dbReference type="Proteomes" id="UP000187429">
    <property type="component" value="Unassembled WGS sequence"/>
</dbReference>
<feature type="signal peptide" evidence="9">
    <location>
        <begin position="1"/>
        <end position="20"/>
    </location>
</feature>
<accession>A0A1R1YPF9</accession>
<dbReference type="OrthoDB" id="407410at2759"/>
<comment type="similarity">
    <text evidence="2">Belongs to the Ca(2+):cation antiporter (CaCA) (TC 2.A.19) family.</text>
</comment>
<feature type="compositionally biased region" description="Low complexity" evidence="7">
    <location>
        <begin position="368"/>
        <end position="390"/>
    </location>
</feature>
<dbReference type="InterPro" id="IPR004837">
    <property type="entry name" value="NaCa_Exmemb"/>
</dbReference>
<evidence type="ECO:0000256" key="3">
    <source>
        <dbReference type="ARBA" id="ARBA00022448"/>
    </source>
</evidence>
<evidence type="ECO:0000256" key="7">
    <source>
        <dbReference type="SAM" id="MobiDB-lite"/>
    </source>
</evidence>
<keyword evidence="12" id="KW-1185">Reference proteome</keyword>
<evidence type="ECO:0000256" key="5">
    <source>
        <dbReference type="ARBA" id="ARBA00022989"/>
    </source>
</evidence>
<evidence type="ECO:0000313" key="11">
    <source>
        <dbReference type="EMBL" id="OMJ28788.1"/>
    </source>
</evidence>
<dbReference type="GO" id="GO:0016020">
    <property type="term" value="C:membrane"/>
    <property type="evidence" value="ECO:0007669"/>
    <property type="project" value="UniProtKB-SubCell"/>
</dbReference>
<feature type="transmembrane region" description="Helical" evidence="8">
    <location>
        <begin position="809"/>
        <end position="826"/>
    </location>
</feature>
<organism evidence="11 12">
    <name type="scientific">Smittium culicis</name>
    <dbReference type="NCBI Taxonomy" id="133412"/>
    <lineage>
        <taxon>Eukaryota</taxon>
        <taxon>Fungi</taxon>
        <taxon>Fungi incertae sedis</taxon>
        <taxon>Zoopagomycota</taxon>
        <taxon>Kickxellomycotina</taxon>
        <taxon>Harpellomycetes</taxon>
        <taxon>Harpellales</taxon>
        <taxon>Legeriomycetaceae</taxon>
        <taxon>Smittium</taxon>
    </lineage>
</organism>
<feature type="transmembrane region" description="Helical" evidence="8">
    <location>
        <begin position="782"/>
        <end position="802"/>
    </location>
</feature>
<feature type="compositionally biased region" description="Polar residues" evidence="7">
    <location>
        <begin position="341"/>
        <end position="366"/>
    </location>
</feature>
<evidence type="ECO:0000256" key="9">
    <source>
        <dbReference type="SAM" id="SignalP"/>
    </source>
</evidence>
<feature type="region of interest" description="Disordered" evidence="7">
    <location>
        <begin position="743"/>
        <end position="767"/>
    </location>
</feature>
<feature type="region of interest" description="Disordered" evidence="7">
    <location>
        <begin position="452"/>
        <end position="488"/>
    </location>
</feature>